<organism evidence="1 2">
    <name type="scientific">Candidatus Uhrbacteria bacterium CG_4_10_14_0_8_um_filter_58_22</name>
    <dbReference type="NCBI Taxonomy" id="1975029"/>
    <lineage>
        <taxon>Bacteria</taxon>
        <taxon>Candidatus Uhriibacteriota</taxon>
    </lineage>
</organism>
<accession>A0A2M7QB75</accession>
<gene>
    <name evidence="1" type="ORF">COY93_01590</name>
</gene>
<dbReference type="EMBL" id="PFLC01000021">
    <property type="protein sequence ID" value="PIY62977.1"/>
    <property type="molecule type" value="Genomic_DNA"/>
</dbReference>
<name>A0A2M7QB75_9BACT</name>
<evidence type="ECO:0000313" key="1">
    <source>
        <dbReference type="EMBL" id="PIY62977.1"/>
    </source>
</evidence>
<dbReference type="SUPFAM" id="SSF56762">
    <property type="entry name" value="HydB/Nqo4-like"/>
    <property type="match status" value="1"/>
</dbReference>
<protein>
    <submittedName>
        <fullName evidence="1">Uncharacterized protein</fullName>
    </submittedName>
</protein>
<dbReference type="InterPro" id="IPR029014">
    <property type="entry name" value="NiFe-Hase_large"/>
</dbReference>
<dbReference type="AlphaFoldDB" id="A0A2M7QB75"/>
<proteinExistence type="predicted"/>
<evidence type="ECO:0000313" key="2">
    <source>
        <dbReference type="Proteomes" id="UP000230973"/>
    </source>
</evidence>
<comment type="caution">
    <text evidence="1">The sequence shown here is derived from an EMBL/GenBank/DDBJ whole genome shotgun (WGS) entry which is preliminary data.</text>
</comment>
<dbReference type="Proteomes" id="UP000230973">
    <property type="component" value="Unassembled WGS sequence"/>
</dbReference>
<dbReference type="Gene3D" id="1.10.645.10">
    <property type="entry name" value="Cytochrome-c3 Hydrogenase, chain B"/>
    <property type="match status" value="1"/>
</dbReference>
<sequence>MSEKAEEVVSPPRLVVSVDIFGRVTVEQPSHDPYAGLVGCLVQGLPEVMQKTLLQTVPHLVAAAGIRDLALGKPVSPDESDRRRLGLWGFALRAHGLHLASCIRAGLMGDDEAERSAYLGWAEDLMRCGQAVVSVFLSGAEFASFAHLVPNWSELTKKASKGARELAFAVAGRKFPYCLPSFDVRCLGYGWLKPFGYFGAAHDPVLDHVFSEQGIRRLTHSFGIPAVVGPMARLNTLKGRHRRLDPTFPSNPFSLLGKEMLESTILVVAIGATLGSCSTEVDDATVAPNLIAVGGMRFRSWVEAPRGILCHQVTTDREGCLVEGRVLLPSWQNLWLLERAATEVVLQMRVEGRTRPEMEATLTDLARFYNPCVDQDGDFVEFRWME</sequence>
<reference evidence="2" key="1">
    <citation type="submission" date="2017-09" db="EMBL/GenBank/DDBJ databases">
        <title>Depth-based differentiation of microbial function through sediment-hosted aquifers and enrichment of novel symbionts in the deep terrestrial subsurface.</title>
        <authorList>
            <person name="Probst A.J."/>
            <person name="Ladd B."/>
            <person name="Jarett J.K."/>
            <person name="Geller-Mcgrath D.E."/>
            <person name="Sieber C.M.K."/>
            <person name="Emerson J.B."/>
            <person name="Anantharaman K."/>
            <person name="Thomas B.C."/>
            <person name="Malmstrom R."/>
            <person name="Stieglmeier M."/>
            <person name="Klingl A."/>
            <person name="Woyke T."/>
            <person name="Ryan C.M."/>
            <person name="Banfield J.F."/>
        </authorList>
    </citation>
    <scope>NUCLEOTIDE SEQUENCE [LARGE SCALE GENOMIC DNA]</scope>
</reference>